<protein>
    <recommendedName>
        <fullName evidence="5 15">Cytidine deaminase</fullName>
        <ecNumber evidence="4 15">3.5.4.5</ecNumber>
    </recommendedName>
    <alternativeName>
        <fullName evidence="9 15">Cytidine aminohydrolase</fullName>
    </alternativeName>
</protein>
<dbReference type="GO" id="GO:0072527">
    <property type="term" value="P:pyrimidine-containing compound metabolic process"/>
    <property type="evidence" value="ECO:0007669"/>
    <property type="project" value="UniProtKB-ARBA"/>
</dbReference>
<feature type="binding site" evidence="14">
    <location>
        <position position="110"/>
    </location>
    <ligand>
        <name>Zn(2+)</name>
        <dbReference type="ChEBI" id="CHEBI:29105"/>
        <note>catalytic</note>
    </ligand>
</feature>
<dbReference type="PANTHER" id="PTHR11644">
    <property type="entry name" value="CYTIDINE DEAMINASE"/>
    <property type="match status" value="1"/>
</dbReference>
<organism evidence="17 18">
    <name type="scientific">Desulfosporosinus orientis (strain ATCC 19365 / DSM 765 / NCIMB 8382 / VKM B-1628 / Singapore I)</name>
    <name type="common">Desulfotomaculum orientis</name>
    <dbReference type="NCBI Taxonomy" id="768706"/>
    <lineage>
        <taxon>Bacteria</taxon>
        <taxon>Bacillati</taxon>
        <taxon>Bacillota</taxon>
        <taxon>Clostridia</taxon>
        <taxon>Eubacteriales</taxon>
        <taxon>Desulfitobacteriaceae</taxon>
        <taxon>Desulfosporosinus</taxon>
    </lineage>
</organism>
<dbReference type="GO" id="GO:0055086">
    <property type="term" value="P:nucleobase-containing small molecule metabolic process"/>
    <property type="evidence" value="ECO:0007669"/>
    <property type="project" value="UniProtKB-ARBA"/>
</dbReference>
<dbReference type="PATRIC" id="fig|768706.3.peg.5083"/>
<sequence>MRQDPGQLTEVIGKEIEGLDQKSILELIEQAKTVYEQAYAPYSHYPVGAAAVFSSGKIYSGCNVENASYGLTVCAERNAIFQAVAQGERELKGVAIAVPGDGFPSPCGACRQVIREFAADCPVILVNGRGEVRLTSLNVLLPEGFGPEFFE</sequence>
<keyword evidence="8 14" id="KW-0862">Zinc</keyword>
<proteinExistence type="inferred from homology"/>
<feature type="active site" description="Proton donor" evidence="12">
    <location>
        <position position="76"/>
    </location>
</feature>
<evidence type="ECO:0000256" key="7">
    <source>
        <dbReference type="ARBA" id="ARBA00022801"/>
    </source>
</evidence>
<evidence type="ECO:0000313" key="17">
    <source>
        <dbReference type="EMBL" id="AET70388.1"/>
    </source>
</evidence>
<comment type="function">
    <text evidence="2 15">This enzyme scavenges exogenous and endogenous cytidine and 2'-deoxycytidine for UMP synthesis.</text>
</comment>
<dbReference type="SUPFAM" id="SSF53927">
    <property type="entry name" value="Cytidine deaminase-like"/>
    <property type="match status" value="1"/>
</dbReference>
<dbReference type="KEGG" id="dor:Desor_4995"/>
<evidence type="ECO:0000256" key="12">
    <source>
        <dbReference type="PIRSR" id="PIRSR606262-1"/>
    </source>
</evidence>
<evidence type="ECO:0000256" key="3">
    <source>
        <dbReference type="ARBA" id="ARBA00006576"/>
    </source>
</evidence>
<evidence type="ECO:0000256" key="4">
    <source>
        <dbReference type="ARBA" id="ARBA00012783"/>
    </source>
</evidence>
<comment type="catalytic activity">
    <reaction evidence="10 15">
        <text>2'-deoxycytidine + H2O + H(+) = 2'-deoxyuridine + NH4(+)</text>
        <dbReference type="Rhea" id="RHEA:13433"/>
        <dbReference type="ChEBI" id="CHEBI:15377"/>
        <dbReference type="ChEBI" id="CHEBI:15378"/>
        <dbReference type="ChEBI" id="CHEBI:15698"/>
        <dbReference type="ChEBI" id="CHEBI:16450"/>
        <dbReference type="ChEBI" id="CHEBI:28938"/>
        <dbReference type="EC" id="3.5.4.5"/>
    </reaction>
</comment>
<dbReference type="InterPro" id="IPR016193">
    <property type="entry name" value="Cytidine_deaminase-like"/>
</dbReference>
<evidence type="ECO:0000256" key="14">
    <source>
        <dbReference type="PIRSR" id="PIRSR606262-3"/>
    </source>
</evidence>
<reference evidence="17 18" key="2">
    <citation type="journal article" date="2012" name="J. Bacteriol.">
        <title>Complete genome sequences of Desulfosporosinus orientis DSM765T, Desulfosporosinus youngiae DSM17734T, Desulfosporosinus meridiei DSM13257T, and Desulfosporosinus acidiphilus DSM22704T.</title>
        <authorList>
            <person name="Pester M."/>
            <person name="Brambilla E."/>
            <person name="Alazard D."/>
            <person name="Rattei T."/>
            <person name="Weinmaier T."/>
            <person name="Han J."/>
            <person name="Lucas S."/>
            <person name="Lapidus A."/>
            <person name="Cheng J.F."/>
            <person name="Goodwin L."/>
            <person name="Pitluck S."/>
            <person name="Peters L."/>
            <person name="Ovchinnikova G."/>
            <person name="Teshima H."/>
            <person name="Detter J.C."/>
            <person name="Han C.S."/>
            <person name="Tapia R."/>
            <person name="Land M.L."/>
            <person name="Hauser L."/>
            <person name="Kyrpides N.C."/>
            <person name="Ivanova N.N."/>
            <person name="Pagani I."/>
            <person name="Huntmann M."/>
            <person name="Wei C.L."/>
            <person name="Davenport K.W."/>
            <person name="Daligault H."/>
            <person name="Chain P.S."/>
            <person name="Chen A."/>
            <person name="Mavromatis K."/>
            <person name="Markowitz V."/>
            <person name="Szeto E."/>
            <person name="Mikhailova N."/>
            <person name="Pati A."/>
            <person name="Wagner M."/>
            <person name="Woyke T."/>
            <person name="Ollivier B."/>
            <person name="Klenk H.P."/>
            <person name="Spring S."/>
            <person name="Loy A."/>
        </authorList>
    </citation>
    <scope>NUCLEOTIDE SEQUENCE [LARGE SCALE GENOMIC DNA]</scope>
    <source>
        <strain evidence="18">ATCC 19365 / DSM 765 / NCIMB 8382 / VKM B-1628</strain>
    </source>
</reference>
<dbReference type="AlphaFoldDB" id="G7WJ76"/>
<name>G7WJ76_DESOD</name>
<comment type="similarity">
    <text evidence="3 15">Belongs to the cytidine and deoxycytidylate deaminase family.</text>
</comment>
<evidence type="ECO:0000256" key="11">
    <source>
        <dbReference type="ARBA" id="ARBA00049558"/>
    </source>
</evidence>
<dbReference type="HOGENOM" id="CLU_097262_0_1_9"/>
<comment type="cofactor">
    <cofactor evidence="1 14 15">
        <name>Zn(2+)</name>
        <dbReference type="ChEBI" id="CHEBI:29105"/>
    </cofactor>
</comment>
<gene>
    <name evidence="17" type="ordered locus">Desor_4995</name>
</gene>
<evidence type="ECO:0000313" key="18">
    <source>
        <dbReference type="Proteomes" id="UP000006346"/>
    </source>
</evidence>
<dbReference type="GO" id="GO:0042802">
    <property type="term" value="F:identical protein binding"/>
    <property type="evidence" value="ECO:0007669"/>
    <property type="project" value="UniProtKB-ARBA"/>
</dbReference>
<evidence type="ECO:0000256" key="2">
    <source>
        <dbReference type="ARBA" id="ARBA00003949"/>
    </source>
</evidence>
<dbReference type="CDD" id="cd01283">
    <property type="entry name" value="cytidine_deaminase"/>
    <property type="match status" value="1"/>
</dbReference>
<comment type="catalytic activity">
    <reaction evidence="11 15">
        <text>cytidine + H2O + H(+) = uridine + NH4(+)</text>
        <dbReference type="Rhea" id="RHEA:16069"/>
        <dbReference type="ChEBI" id="CHEBI:15377"/>
        <dbReference type="ChEBI" id="CHEBI:15378"/>
        <dbReference type="ChEBI" id="CHEBI:16704"/>
        <dbReference type="ChEBI" id="CHEBI:17562"/>
        <dbReference type="ChEBI" id="CHEBI:28938"/>
        <dbReference type="EC" id="3.5.4.5"/>
    </reaction>
</comment>
<dbReference type="NCBIfam" id="NF004064">
    <property type="entry name" value="PRK05578.1"/>
    <property type="match status" value="1"/>
</dbReference>
<dbReference type="InterPro" id="IPR002125">
    <property type="entry name" value="CMP_dCMP_dom"/>
</dbReference>
<dbReference type="PROSITE" id="PS00903">
    <property type="entry name" value="CYT_DCMP_DEAMINASES_1"/>
    <property type="match status" value="1"/>
</dbReference>
<dbReference type="InterPro" id="IPR050202">
    <property type="entry name" value="Cyt/Deoxycyt_deaminase"/>
</dbReference>
<evidence type="ECO:0000256" key="15">
    <source>
        <dbReference type="RuleBase" id="RU364006"/>
    </source>
</evidence>
<evidence type="ECO:0000256" key="1">
    <source>
        <dbReference type="ARBA" id="ARBA00001947"/>
    </source>
</evidence>
<dbReference type="Pfam" id="PF00383">
    <property type="entry name" value="dCMP_cyt_deam_1"/>
    <property type="match status" value="1"/>
</dbReference>
<evidence type="ECO:0000256" key="5">
    <source>
        <dbReference type="ARBA" id="ARBA00018266"/>
    </source>
</evidence>
<evidence type="ECO:0000256" key="13">
    <source>
        <dbReference type="PIRSR" id="PIRSR606262-2"/>
    </source>
</evidence>
<dbReference type="PANTHER" id="PTHR11644:SF2">
    <property type="entry name" value="CYTIDINE DEAMINASE"/>
    <property type="match status" value="1"/>
</dbReference>
<keyword evidence="6 14" id="KW-0479">Metal-binding</keyword>
<keyword evidence="18" id="KW-1185">Reference proteome</keyword>
<evidence type="ECO:0000256" key="10">
    <source>
        <dbReference type="ARBA" id="ARBA00049252"/>
    </source>
</evidence>
<keyword evidence="7 15" id="KW-0378">Hydrolase</keyword>
<feature type="domain" description="CMP/dCMP-type deaminase" evidence="16">
    <location>
        <begin position="22"/>
        <end position="148"/>
    </location>
</feature>
<feature type="binding site" evidence="13">
    <location>
        <begin position="63"/>
        <end position="69"/>
    </location>
    <ligand>
        <name>substrate</name>
    </ligand>
</feature>
<dbReference type="EMBL" id="CP003108">
    <property type="protein sequence ID" value="AET70388.1"/>
    <property type="molecule type" value="Genomic_DNA"/>
</dbReference>
<dbReference type="GO" id="GO:0004126">
    <property type="term" value="F:cytidine deaminase activity"/>
    <property type="evidence" value="ECO:0007669"/>
    <property type="project" value="UniProtKB-UniRule"/>
</dbReference>
<dbReference type="eggNOG" id="COG0295">
    <property type="taxonomic scope" value="Bacteria"/>
</dbReference>
<evidence type="ECO:0000256" key="8">
    <source>
        <dbReference type="ARBA" id="ARBA00022833"/>
    </source>
</evidence>
<dbReference type="STRING" id="768706.Desor_4995"/>
<dbReference type="Gene3D" id="3.40.140.10">
    <property type="entry name" value="Cytidine Deaminase, domain 2"/>
    <property type="match status" value="1"/>
</dbReference>
<evidence type="ECO:0000256" key="6">
    <source>
        <dbReference type="ARBA" id="ARBA00022723"/>
    </source>
</evidence>
<dbReference type="Proteomes" id="UP000006346">
    <property type="component" value="Chromosome"/>
</dbReference>
<dbReference type="FunFam" id="3.40.140.10:FF:000008">
    <property type="entry name" value="Cytidine deaminase"/>
    <property type="match status" value="1"/>
</dbReference>
<accession>G7WJ76</accession>
<reference evidence="18" key="1">
    <citation type="submission" date="2011-11" db="EMBL/GenBank/DDBJ databases">
        <title>Complete sequence of Desulfosporosinus orientis DSM 765.</title>
        <authorList>
            <person name="Lucas S."/>
            <person name="Han J."/>
            <person name="Lapidus A."/>
            <person name="Cheng J.-F."/>
            <person name="Goodwin L."/>
            <person name="Pitluck S."/>
            <person name="Peters L."/>
            <person name="Ovchinnikova G."/>
            <person name="Teshima H."/>
            <person name="Detter J.C."/>
            <person name="Han C."/>
            <person name="Tapia R."/>
            <person name="Land M."/>
            <person name="Hauser L."/>
            <person name="Kyrpides N."/>
            <person name="Ivanova N."/>
            <person name="Pagani I."/>
            <person name="Pester M."/>
            <person name="Spring S."/>
            <person name="Ollivier B."/>
            <person name="Rattei T."/>
            <person name="Klenk H.-P."/>
            <person name="Wagner M."/>
            <person name="Loy A."/>
            <person name="Woyke T."/>
        </authorList>
    </citation>
    <scope>NUCLEOTIDE SEQUENCE [LARGE SCALE GENOMIC DNA]</scope>
    <source>
        <strain evidence="18">ATCC 19365 / DSM 765 / NCIMB 8382 / VKM B-1628</strain>
    </source>
</reference>
<dbReference type="EC" id="3.5.4.5" evidence="4 15"/>
<dbReference type="InterPro" id="IPR006262">
    <property type="entry name" value="Cyt_deam_tetra"/>
</dbReference>
<dbReference type="InterPro" id="IPR016192">
    <property type="entry name" value="APOBEC/CMP_deaminase_Zn-bd"/>
</dbReference>
<feature type="binding site" evidence="14">
    <location>
        <position position="107"/>
    </location>
    <ligand>
        <name>Zn(2+)</name>
        <dbReference type="ChEBI" id="CHEBI:29105"/>
        <note>catalytic</note>
    </ligand>
</feature>
<evidence type="ECO:0000259" key="16">
    <source>
        <dbReference type="PROSITE" id="PS51747"/>
    </source>
</evidence>
<feature type="binding site" evidence="14">
    <location>
        <position position="74"/>
    </location>
    <ligand>
        <name>Zn(2+)</name>
        <dbReference type="ChEBI" id="CHEBI:29105"/>
        <note>catalytic</note>
    </ligand>
</feature>
<evidence type="ECO:0000256" key="9">
    <source>
        <dbReference type="ARBA" id="ARBA00032005"/>
    </source>
</evidence>
<dbReference type="NCBIfam" id="TIGR01354">
    <property type="entry name" value="cyt_deam_tetra"/>
    <property type="match status" value="1"/>
</dbReference>
<dbReference type="GO" id="GO:0005829">
    <property type="term" value="C:cytosol"/>
    <property type="evidence" value="ECO:0007669"/>
    <property type="project" value="TreeGrafter"/>
</dbReference>
<dbReference type="GO" id="GO:0008270">
    <property type="term" value="F:zinc ion binding"/>
    <property type="evidence" value="ECO:0007669"/>
    <property type="project" value="UniProtKB-UniRule"/>
</dbReference>
<dbReference type="PROSITE" id="PS51747">
    <property type="entry name" value="CYT_DCMP_DEAMINASES_2"/>
    <property type="match status" value="1"/>
</dbReference>